<name>D1AMJ0_SEBTE</name>
<keyword evidence="3 8" id="KW-0949">S-adenosyl-L-methionine</keyword>
<dbReference type="PANTHER" id="PTHR30352">
    <property type="entry name" value="PYRUVATE FORMATE-LYASE-ACTIVATING ENZYME"/>
    <property type="match status" value="1"/>
</dbReference>
<dbReference type="Pfam" id="PF04055">
    <property type="entry name" value="Radical_SAM"/>
    <property type="match status" value="1"/>
</dbReference>
<keyword evidence="7 8" id="KW-0411">Iron-sulfur</keyword>
<sequence length="241" mass="27866">MKGYIHSFESFGTKDGPGIRFVLFLQGCPLRCLYCHNVDTWDLKNKKYMLTPEETMHEISKVRGFIKSGGLTVSGGEPLLQPEFILELFKLCREEKIHTAIDTSGYLLNDRIKEVLDLTDLVLLDIKHIDPDKYQALTSVELKPTLEFMEYLSKINKPVWVRYVLVPGYTDNEKDLKAWAKYVSNFKNVERVDILPFHQMASYKWEGLGRSYELKDTPAPSKEDIKKTEEIFKSFGLNTLT</sequence>
<dbReference type="EC" id="1.97.1.4" evidence="8"/>
<dbReference type="EMBL" id="CP001739">
    <property type="protein sequence ID" value="ACZ09564.1"/>
    <property type="molecule type" value="Genomic_DNA"/>
</dbReference>
<keyword evidence="2 8" id="KW-0004">4Fe-4S</keyword>
<dbReference type="SFLD" id="SFLDG01067">
    <property type="entry name" value="SPASM/twitch_domain_containing"/>
    <property type="match status" value="1"/>
</dbReference>
<dbReference type="NCBIfam" id="TIGR02493">
    <property type="entry name" value="PFLA"/>
    <property type="match status" value="1"/>
</dbReference>
<protein>
    <recommendedName>
        <fullName evidence="8">Pyruvate formate-lyase-activating enzyme</fullName>
        <ecNumber evidence="8">1.97.1.4</ecNumber>
    </recommendedName>
</protein>
<comment type="function">
    <text evidence="8">Activation of pyruvate formate-lyase under anaerobic conditions by generation of an organic free radical, using S-adenosylmethionine and reduced flavodoxin as cosubstrates to produce 5'-deoxy-adenosine.</text>
</comment>
<dbReference type="SFLD" id="SFLDS00029">
    <property type="entry name" value="Radical_SAM"/>
    <property type="match status" value="1"/>
</dbReference>
<dbReference type="PROSITE" id="PS01087">
    <property type="entry name" value="RADICAL_ACTIVATING"/>
    <property type="match status" value="1"/>
</dbReference>
<dbReference type="GO" id="GO:0043365">
    <property type="term" value="F:[formate-C-acetyltransferase]-activating enzyme activity"/>
    <property type="evidence" value="ECO:0007669"/>
    <property type="project" value="UniProtKB-UniRule"/>
</dbReference>
<proteinExistence type="inferred from homology"/>
<dbReference type="InterPro" id="IPR034457">
    <property type="entry name" value="Organic_radical-activating"/>
</dbReference>
<evidence type="ECO:0000256" key="7">
    <source>
        <dbReference type="ARBA" id="ARBA00023014"/>
    </source>
</evidence>
<comment type="cofactor">
    <cofactor evidence="8">
        <name>[4Fe-4S] cluster</name>
        <dbReference type="ChEBI" id="CHEBI:49883"/>
    </cofactor>
    <text evidence="8">Binds 1 [4Fe-4S] cluster. The cluster is coordinated with 3 cysteines and an exchangeable S-adenosyl-L-methionine.</text>
</comment>
<evidence type="ECO:0000256" key="5">
    <source>
        <dbReference type="ARBA" id="ARBA00023002"/>
    </source>
</evidence>
<dbReference type="GO" id="GO:0051539">
    <property type="term" value="F:4 iron, 4 sulfur cluster binding"/>
    <property type="evidence" value="ECO:0007669"/>
    <property type="project" value="UniProtKB-UniRule"/>
</dbReference>
<keyword evidence="11" id="KW-1185">Reference proteome</keyword>
<feature type="domain" description="Radical SAM core" evidence="9">
    <location>
        <begin position="14"/>
        <end position="238"/>
    </location>
</feature>
<evidence type="ECO:0000256" key="4">
    <source>
        <dbReference type="ARBA" id="ARBA00022723"/>
    </source>
</evidence>
<evidence type="ECO:0000256" key="8">
    <source>
        <dbReference type="RuleBase" id="RU362053"/>
    </source>
</evidence>
<dbReference type="HOGENOM" id="CLU_058969_1_1_0"/>
<dbReference type="InterPro" id="IPR001989">
    <property type="entry name" value="Radical_activat_CS"/>
</dbReference>
<dbReference type="InterPro" id="IPR013785">
    <property type="entry name" value="Aldolase_TIM"/>
</dbReference>
<evidence type="ECO:0000259" key="9">
    <source>
        <dbReference type="PROSITE" id="PS51918"/>
    </source>
</evidence>
<comment type="similarity">
    <text evidence="1 8">Belongs to the organic radical-activating enzymes family.</text>
</comment>
<keyword evidence="10" id="KW-0670">Pyruvate</keyword>
<dbReference type="KEGG" id="str:Sterm_2719"/>
<evidence type="ECO:0000256" key="6">
    <source>
        <dbReference type="ARBA" id="ARBA00023004"/>
    </source>
</evidence>
<dbReference type="GO" id="GO:0046872">
    <property type="term" value="F:metal ion binding"/>
    <property type="evidence" value="ECO:0007669"/>
    <property type="project" value="UniProtKB-UniRule"/>
</dbReference>
<reference evidence="10 11" key="2">
    <citation type="journal article" date="2010" name="Stand. Genomic Sci.">
        <title>Complete genome sequence of Sebaldella termitidis type strain (NCTC 11300).</title>
        <authorList>
            <person name="Harmon-Smith M."/>
            <person name="Celia L."/>
            <person name="Chertkov O."/>
            <person name="Lapidus A."/>
            <person name="Copeland A."/>
            <person name="Glavina Del Rio T."/>
            <person name="Nolan M."/>
            <person name="Lucas S."/>
            <person name="Tice H."/>
            <person name="Cheng J.F."/>
            <person name="Han C."/>
            <person name="Detter J.C."/>
            <person name="Bruce D."/>
            <person name="Goodwin L."/>
            <person name="Pitluck S."/>
            <person name="Pati A."/>
            <person name="Liolios K."/>
            <person name="Ivanova N."/>
            <person name="Mavromatis K."/>
            <person name="Mikhailova N."/>
            <person name="Chen A."/>
            <person name="Palaniappan K."/>
            <person name="Land M."/>
            <person name="Hauser L."/>
            <person name="Chang Y.J."/>
            <person name="Jeffries C.D."/>
            <person name="Brettin T."/>
            <person name="Goker M."/>
            <person name="Beck B."/>
            <person name="Bristow J."/>
            <person name="Eisen J.A."/>
            <person name="Markowitz V."/>
            <person name="Hugenholtz P."/>
            <person name="Kyrpides N.C."/>
            <person name="Klenk H.P."/>
            <person name="Chen F."/>
        </authorList>
    </citation>
    <scope>NUCLEOTIDE SEQUENCE [LARGE SCALE GENOMIC DNA]</scope>
    <source>
        <strain evidence="11">ATCC 33386 / NCTC 11300</strain>
    </source>
</reference>
<evidence type="ECO:0000256" key="3">
    <source>
        <dbReference type="ARBA" id="ARBA00022691"/>
    </source>
</evidence>
<keyword evidence="4 8" id="KW-0479">Metal-binding</keyword>
<dbReference type="PANTHER" id="PTHR30352:SF5">
    <property type="entry name" value="PYRUVATE FORMATE-LYASE 1-ACTIVATING ENZYME"/>
    <property type="match status" value="1"/>
</dbReference>
<organism evidence="10 11">
    <name type="scientific">Sebaldella termitidis (strain ATCC 33386 / NCTC 11300)</name>
    <dbReference type="NCBI Taxonomy" id="526218"/>
    <lineage>
        <taxon>Bacteria</taxon>
        <taxon>Fusobacteriati</taxon>
        <taxon>Fusobacteriota</taxon>
        <taxon>Fusobacteriia</taxon>
        <taxon>Fusobacteriales</taxon>
        <taxon>Leptotrichiaceae</taxon>
        <taxon>Sebaldella</taxon>
    </lineage>
</organism>
<evidence type="ECO:0000256" key="1">
    <source>
        <dbReference type="ARBA" id="ARBA00009777"/>
    </source>
</evidence>
<dbReference type="STRING" id="526218.Sterm_2719"/>
<gene>
    <name evidence="10" type="ordered locus">Sterm_2719</name>
</gene>
<dbReference type="SUPFAM" id="SSF102114">
    <property type="entry name" value="Radical SAM enzymes"/>
    <property type="match status" value="1"/>
</dbReference>
<dbReference type="Proteomes" id="UP000000845">
    <property type="component" value="Chromosome"/>
</dbReference>
<dbReference type="Gene3D" id="3.20.20.70">
    <property type="entry name" value="Aldolase class I"/>
    <property type="match status" value="1"/>
</dbReference>
<dbReference type="CDD" id="cd01335">
    <property type="entry name" value="Radical_SAM"/>
    <property type="match status" value="1"/>
</dbReference>
<accession>D1AMJ0</accession>
<comment type="subcellular location">
    <subcellularLocation>
        <location evidence="8">Cytoplasm</location>
    </subcellularLocation>
</comment>
<evidence type="ECO:0000313" key="11">
    <source>
        <dbReference type="Proteomes" id="UP000000845"/>
    </source>
</evidence>
<dbReference type="SFLD" id="SFLDG01066">
    <property type="entry name" value="organic_radical-activating_enz"/>
    <property type="match status" value="1"/>
</dbReference>
<dbReference type="eggNOG" id="COG1180">
    <property type="taxonomic scope" value="Bacteria"/>
</dbReference>
<keyword evidence="8" id="KW-0963">Cytoplasm</keyword>
<reference evidence="11" key="1">
    <citation type="submission" date="2009-09" db="EMBL/GenBank/DDBJ databases">
        <title>The complete chromosome of Sebaldella termitidis ATCC 33386.</title>
        <authorList>
            <consortium name="US DOE Joint Genome Institute (JGI-PGF)"/>
            <person name="Lucas S."/>
            <person name="Copeland A."/>
            <person name="Lapidus A."/>
            <person name="Glavina del Rio T."/>
            <person name="Dalin E."/>
            <person name="Tice H."/>
            <person name="Bruce D."/>
            <person name="Goodwin L."/>
            <person name="Pitluck S."/>
            <person name="Kyrpides N."/>
            <person name="Mavromatis K."/>
            <person name="Ivanova N."/>
            <person name="Mikhailova N."/>
            <person name="Sims D."/>
            <person name="Meincke L."/>
            <person name="Brettin T."/>
            <person name="Detter J.C."/>
            <person name="Han C."/>
            <person name="Larimer F."/>
            <person name="Land M."/>
            <person name="Hauser L."/>
            <person name="Markowitz V."/>
            <person name="Cheng J.F."/>
            <person name="Hugenholtz P."/>
            <person name="Woyke T."/>
            <person name="Wu D."/>
            <person name="Eisen J.A."/>
        </authorList>
    </citation>
    <scope>NUCLEOTIDE SEQUENCE [LARGE SCALE GENOMIC DNA]</scope>
    <source>
        <strain evidence="11">ATCC 33386 / NCTC 11300</strain>
    </source>
</reference>
<dbReference type="GO" id="GO:0005737">
    <property type="term" value="C:cytoplasm"/>
    <property type="evidence" value="ECO:0007669"/>
    <property type="project" value="UniProtKB-SubCell"/>
</dbReference>
<comment type="catalytic activity">
    <reaction evidence="8">
        <text>glycyl-[formate C-acetyltransferase] + reduced [flavodoxin] + S-adenosyl-L-methionine = glycin-2-yl radical-[formate C-acetyltransferase] + semiquinone [flavodoxin] + 5'-deoxyadenosine + L-methionine + H(+)</text>
        <dbReference type="Rhea" id="RHEA:19225"/>
        <dbReference type="Rhea" id="RHEA-COMP:10622"/>
        <dbReference type="Rhea" id="RHEA-COMP:12190"/>
        <dbReference type="Rhea" id="RHEA-COMP:12191"/>
        <dbReference type="Rhea" id="RHEA-COMP:14480"/>
        <dbReference type="ChEBI" id="CHEBI:15378"/>
        <dbReference type="ChEBI" id="CHEBI:17319"/>
        <dbReference type="ChEBI" id="CHEBI:29947"/>
        <dbReference type="ChEBI" id="CHEBI:32722"/>
        <dbReference type="ChEBI" id="CHEBI:57618"/>
        <dbReference type="ChEBI" id="CHEBI:57844"/>
        <dbReference type="ChEBI" id="CHEBI:59789"/>
        <dbReference type="ChEBI" id="CHEBI:140311"/>
        <dbReference type="EC" id="1.97.1.4"/>
    </reaction>
</comment>
<evidence type="ECO:0000256" key="2">
    <source>
        <dbReference type="ARBA" id="ARBA00022485"/>
    </source>
</evidence>
<keyword evidence="6 8" id="KW-0408">Iron</keyword>
<dbReference type="PROSITE" id="PS51918">
    <property type="entry name" value="RADICAL_SAM"/>
    <property type="match status" value="1"/>
</dbReference>
<dbReference type="InterPro" id="IPR012838">
    <property type="entry name" value="PFL1_activating"/>
</dbReference>
<evidence type="ECO:0000313" key="10">
    <source>
        <dbReference type="EMBL" id="ACZ09564.1"/>
    </source>
</evidence>
<keyword evidence="5 8" id="KW-0560">Oxidoreductase</keyword>
<dbReference type="InterPro" id="IPR058240">
    <property type="entry name" value="rSAM_sf"/>
</dbReference>
<dbReference type="RefSeq" id="WP_012862158.1">
    <property type="nucleotide sequence ID" value="NC_013517.1"/>
</dbReference>
<dbReference type="InterPro" id="IPR007197">
    <property type="entry name" value="rSAM"/>
</dbReference>
<dbReference type="AlphaFoldDB" id="D1AMJ0"/>